<gene>
    <name evidence="1" type="ORF">CAPTEDRAFT_214457</name>
</gene>
<evidence type="ECO:0000313" key="2">
    <source>
        <dbReference type="EnsemblMetazoa" id="CapteP214457"/>
    </source>
</evidence>
<dbReference type="HOGENOM" id="CLU_1705921_0_0_1"/>
<evidence type="ECO:0000313" key="1">
    <source>
        <dbReference type="EMBL" id="ELU09006.1"/>
    </source>
</evidence>
<protein>
    <submittedName>
        <fullName evidence="1 2">Uncharacterized protein</fullName>
    </submittedName>
</protein>
<dbReference type="AlphaFoldDB" id="R7UZZ3"/>
<accession>R7UZZ3</accession>
<reference evidence="2" key="3">
    <citation type="submission" date="2015-06" db="UniProtKB">
        <authorList>
            <consortium name="EnsemblMetazoa"/>
        </authorList>
    </citation>
    <scope>IDENTIFICATION</scope>
</reference>
<sequence length="154" mass="17695">MAAHCTKSLDEAWPMVAEIPEEEGIVSLTVAYEDFLTRPEATYLLAVNKTEVAEGPRIKTVWYGTYYNPFVWSKGDGTKRIYLTSNTKEYLNANPKCLPIFCHYDKRVTKSARKTYFQGKFLEDSKENQRDFRKLLPKKINDIIDGGETIATIQ</sequence>
<evidence type="ECO:0000313" key="3">
    <source>
        <dbReference type="Proteomes" id="UP000014760"/>
    </source>
</evidence>
<organism evidence="1">
    <name type="scientific">Capitella teleta</name>
    <name type="common">Polychaete worm</name>
    <dbReference type="NCBI Taxonomy" id="283909"/>
    <lineage>
        <taxon>Eukaryota</taxon>
        <taxon>Metazoa</taxon>
        <taxon>Spiralia</taxon>
        <taxon>Lophotrochozoa</taxon>
        <taxon>Annelida</taxon>
        <taxon>Polychaeta</taxon>
        <taxon>Sedentaria</taxon>
        <taxon>Scolecida</taxon>
        <taxon>Capitellidae</taxon>
        <taxon>Capitella</taxon>
    </lineage>
</organism>
<dbReference type="EMBL" id="AMQN01006562">
    <property type="status" value="NOT_ANNOTATED_CDS"/>
    <property type="molecule type" value="Genomic_DNA"/>
</dbReference>
<dbReference type="EMBL" id="KB298648">
    <property type="protein sequence ID" value="ELU09006.1"/>
    <property type="molecule type" value="Genomic_DNA"/>
</dbReference>
<name>R7UZZ3_CAPTE</name>
<reference evidence="3" key="1">
    <citation type="submission" date="2012-12" db="EMBL/GenBank/DDBJ databases">
        <authorList>
            <person name="Hellsten U."/>
            <person name="Grimwood J."/>
            <person name="Chapman J.A."/>
            <person name="Shapiro H."/>
            <person name="Aerts A."/>
            <person name="Otillar R.P."/>
            <person name="Terry A.Y."/>
            <person name="Boore J.L."/>
            <person name="Simakov O."/>
            <person name="Marletaz F."/>
            <person name="Cho S.-J."/>
            <person name="Edsinger-Gonzales E."/>
            <person name="Havlak P."/>
            <person name="Kuo D.-H."/>
            <person name="Larsson T."/>
            <person name="Lv J."/>
            <person name="Arendt D."/>
            <person name="Savage R."/>
            <person name="Osoegawa K."/>
            <person name="de Jong P."/>
            <person name="Lindberg D.R."/>
            <person name="Seaver E.C."/>
            <person name="Weisblat D.A."/>
            <person name="Putnam N.H."/>
            <person name="Grigoriev I.V."/>
            <person name="Rokhsar D.S."/>
        </authorList>
    </citation>
    <scope>NUCLEOTIDE SEQUENCE</scope>
    <source>
        <strain evidence="3">I ESC-2004</strain>
    </source>
</reference>
<keyword evidence="3" id="KW-1185">Reference proteome</keyword>
<dbReference type="EnsemblMetazoa" id="CapteT214457">
    <property type="protein sequence ID" value="CapteP214457"/>
    <property type="gene ID" value="CapteG214457"/>
</dbReference>
<reference evidence="1 3" key="2">
    <citation type="journal article" date="2013" name="Nature">
        <title>Insights into bilaterian evolution from three spiralian genomes.</title>
        <authorList>
            <person name="Simakov O."/>
            <person name="Marletaz F."/>
            <person name="Cho S.J."/>
            <person name="Edsinger-Gonzales E."/>
            <person name="Havlak P."/>
            <person name="Hellsten U."/>
            <person name="Kuo D.H."/>
            <person name="Larsson T."/>
            <person name="Lv J."/>
            <person name="Arendt D."/>
            <person name="Savage R."/>
            <person name="Osoegawa K."/>
            <person name="de Jong P."/>
            <person name="Grimwood J."/>
            <person name="Chapman J.A."/>
            <person name="Shapiro H."/>
            <person name="Aerts A."/>
            <person name="Otillar R.P."/>
            <person name="Terry A.Y."/>
            <person name="Boore J.L."/>
            <person name="Grigoriev I.V."/>
            <person name="Lindberg D.R."/>
            <person name="Seaver E.C."/>
            <person name="Weisblat D.A."/>
            <person name="Putnam N.H."/>
            <person name="Rokhsar D.S."/>
        </authorList>
    </citation>
    <scope>NUCLEOTIDE SEQUENCE</scope>
    <source>
        <strain evidence="1 3">I ESC-2004</strain>
    </source>
</reference>
<dbReference type="Proteomes" id="UP000014760">
    <property type="component" value="Unassembled WGS sequence"/>
</dbReference>
<proteinExistence type="predicted"/>